<dbReference type="EMBL" id="JASGXD010000017">
    <property type="protein sequence ID" value="KAK6000503.1"/>
    <property type="molecule type" value="Genomic_DNA"/>
</dbReference>
<gene>
    <name evidence="1" type="ORF">QM012_003749</name>
</gene>
<evidence type="ECO:0000313" key="1">
    <source>
        <dbReference type="EMBL" id="KAK6000503.1"/>
    </source>
</evidence>
<sequence length="104" mass="11101">MAFSKASSWFVNTFTKAKPSPSPLPPYVAPRCRGCPLLHQRLSQETSAPTPKTLGFSKMAAFGGTAIAGASLLITPAPRGSLAHLAALKAENLLLEERRRLRGN</sequence>
<keyword evidence="2" id="KW-1185">Reference proteome</keyword>
<dbReference type="Proteomes" id="UP001341245">
    <property type="component" value="Unassembled WGS sequence"/>
</dbReference>
<accession>A0ABR0T7U5</accession>
<proteinExistence type="predicted"/>
<evidence type="ECO:0000313" key="2">
    <source>
        <dbReference type="Proteomes" id="UP001341245"/>
    </source>
</evidence>
<comment type="caution">
    <text evidence="1">The sequence shown here is derived from an EMBL/GenBank/DDBJ whole genome shotgun (WGS) entry which is preliminary data.</text>
</comment>
<name>A0ABR0T7U5_AURPU</name>
<reference evidence="1 2" key="1">
    <citation type="submission" date="2023-11" db="EMBL/GenBank/DDBJ databases">
        <title>Draft genome sequence and annotation of the polyextremotolerant black yeast-like fungus Aureobasidium pullulans NRRL 62042.</title>
        <authorList>
            <person name="Dielentheis-Frenken M.R.E."/>
            <person name="Wibberg D."/>
            <person name="Blank L.M."/>
            <person name="Tiso T."/>
        </authorList>
    </citation>
    <scope>NUCLEOTIDE SEQUENCE [LARGE SCALE GENOMIC DNA]</scope>
    <source>
        <strain evidence="1 2">NRRL 62042</strain>
    </source>
</reference>
<protein>
    <submittedName>
        <fullName evidence="1">Uncharacterized protein</fullName>
    </submittedName>
</protein>
<organism evidence="1 2">
    <name type="scientific">Aureobasidium pullulans</name>
    <name type="common">Black yeast</name>
    <name type="synonym">Pullularia pullulans</name>
    <dbReference type="NCBI Taxonomy" id="5580"/>
    <lineage>
        <taxon>Eukaryota</taxon>
        <taxon>Fungi</taxon>
        <taxon>Dikarya</taxon>
        <taxon>Ascomycota</taxon>
        <taxon>Pezizomycotina</taxon>
        <taxon>Dothideomycetes</taxon>
        <taxon>Dothideomycetidae</taxon>
        <taxon>Dothideales</taxon>
        <taxon>Saccotheciaceae</taxon>
        <taxon>Aureobasidium</taxon>
    </lineage>
</organism>